<dbReference type="PANTHER" id="PTHR12919:SF20">
    <property type="entry name" value="SMALL RIBOSOMAL SUBUNIT PROTEIN BS16M"/>
    <property type="match status" value="1"/>
</dbReference>
<feature type="compositionally biased region" description="Low complexity" evidence="4">
    <location>
        <begin position="128"/>
        <end position="144"/>
    </location>
</feature>
<dbReference type="Proteomes" id="UP000249557">
    <property type="component" value="Unassembled WGS sequence"/>
</dbReference>
<organism evidence="5 6">
    <name type="scientific">Micavibrio aeruginosavorus</name>
    <dbReference type="NCBI Taxonomy" id="349221"/>
    <lineage>
        <taxon>Bacteria</taxon>
        <taxon>Pseudomonadati</taxon>
        <taxon>Bdellovibrionota</taxon>
        <taxon>Bdellovibrionia</taxon>
        <taxon>Bdellovibrionales</taxon>
        <taxon>Pseudobdellovibrionaceae</taxon>
        <taxon>Micavibrio</taxon>
    </lineage>
</organism>
<keyword evidence="1 5" id="KW-0689">Ribosomal protein</keyword>
<dbReference type="InterPro" id="IPR023803">
    <property type="entry name" value="Ribosomal_bS16_dom_sf"/>
</dbReference>
<dbReference type="EMBL" id="QFNK01000090">
    <property type="protein sequence ID" value="PZO86816.1"/>
    <property type="molecule type" value="Genomic_DNA"/>
</dbReference>
<feature type="non-terminal residue" evidence="5">
    <location>
        <position position="144"/>
    </location>
</feature>
<dbReference type="GO" id="GO:0003735">
    <property type="term" value="F:structural constituent of ribosome"/>
    <property type="evidence" value="ECO:0007669"/>
    <property type="project" value="InterPro"/>
</dbReference>
<dbReference type="GO" id="GO:0005737">
    <property type="term" value="C:cytoplasm"/>
    <property type="evidence" value="ECO:0007669"/>
    <property type="project" value="UniProtKB-ARBA"/>
</dbReference>
<evidence type="ECO:0000256" key="2">
    <source>
        <dbReference type="ARBA" id="ARBA00023274"/>
    </source>
</evidence>
<dbReference type="Gene3D" id="3.30.1320.10">
    <property type="match status" value="1"/>
</dbReference>
<evidence type="ECO:0000313" key="6">
    <source>
        <dbReference type="Proteomes" id="UP000249557"/>
    </source>
</evidence>
<evidence type="ECO:0000256" key="1">
    <source>
        <dbReference type="ARBA" id="ARBA00022980"/>
    </source>
</evidence>
<gene>
    <name evidence="5" type="ORF">DI626_05520</name>
</gene>
<reference evidence="5 6" key="1">
    <citation type="submission" date="2017-08" db="EMBL/GenBank/DDBJ databases">
        <title>Infants hospitalized years apart are colonized by the same room-sourced microbial strains.</title>
        <authorList>
            <person name="Brooks B."/>
            <person name="Olm M.R."/>
            <person name="Firek B.A."/>
            <person name="Baker R."/>
            <person name="Thomas B.C."/>
            <person name="Morowitz M.J."/>
            <person name="Banfield J.F."/>
        </authorList>
    </citation>
    <scope>NUCLEOTIDE SEQUENCE [LARGE SCALE GENOMIC DNA]</scope>
    <source>
        <strain evidence="5">S2_018_000_R2_104</strain>
    </source>
</reference>
<evidence type="ECO:0000313" key="5">
    <source>
        <dbReference type="EMBL" id="PZO86816.1"/>
    </source>
</evidence>
<evidence type="ECO:0000256" key="4">
    <source>
        <dbReference type="SAM" id="MobiDB-lite"/>
    </source>
</evidence>
<dbReference type="Pfam" id="PF00886">
    <property type="entry name" value="Ribosomal_S16"/>
    <property type="match status" value="1"/>
</dbReference>
<dbReference type="InterPro" id="IPR000307">
    <property type="entry name" value="Ribosomal_bS16"/>
</dbReference>
<dbReference type="NCBIfam" id="TIGR00002">
    <property type="entry name" value="S16"/>
    <property type="match status" value="1"/>
</dbReference>
<dbReference type="PROSITE" id="PS00732">
    <property type="entry name" value="RIBOSOMAL_S16"/>
    <property type="match status" value="1"/>
</dbReference>
<name>A0A2W4ZZK3_9BACT</name>
<keyword evidence="2" id="KW-0687">Ribonucleoprotein</keyword>
<dbReference type="GO" id="GO:0006412">
    <property type="term" value="P:translation"/>
    <property type="evidence" value="ECO:0007669"/>
    <property type="project" value="InterPro"/>
</dbReference>
<accession>A0A2W4ZZK3</accession>
<dbReference type="GO" id="GO:0015935">
    <property type="term" value="C:small ribosomal subunit"/>
    <property type="evidence" value="ECO:0007669"/>
    <property type="project" value="TreeGrafter"/>
</dbReference>
<comment type="caution">
    <text evidence="5">The sequence shown here is derived from an EMBL/GenBank/DDBJ whole genome shotgun (WGS) entry which is preliminary data.</text>
</comment>
<dbReference type="InterPro" id="IPR020592">
    <property type="entry name" value="Ribosomal_bS16_CS"/>
</dbReference>
<feature type="compositionally biased region" description="Basic and acidic residues" evidence="4">
    <location>
        <begin position="93"/>
        <end position="127"/>
    </location>
</feature>
<evidence type="ECO:0000256" key="3">
    <source>
        <dbReference type="ARBA" id="ARBA00035310"/>
    </source>
</evidence>
<dbReference type="AlphaFoldDB" id="A0A2W4ZZK3"/>
<dbReference type="SUPFAM" id="SSF54565">
    <property type="entry name" value="Ribosomal protein S16"/>
    <property type="match status" value="1"/>
</dbReference>
<protein>
    <recommendedName>
        <fullName evidence="3">30S ribosomal protein S16</fullName>
    </recommendedName>
</protein>
<feature type="region of interest" description="Disordered" evidence="4">
    <location>
        <begin position="84"/>
        <end position="144"/>
    </location>
</feature>
<proteinExistence type="inferred from homology"/>
<dbReference type="HAMAP" id="MF_00385">
    <property type="entry name" value="Ribosomal_bS16"/>
    <property type="match status" value="1"/>
</dbReference>
<sequence>MALAIRLSRGGRKNRPHYSIVVADKRYPRDGRFIEKVGTYNPLLKKDDANRVTLNEERIKYWISQGAQATDRVAIFLGKAGVTAMPEQKNNPKKAEQSAKTKMMLAEKDKKRADAAEAAKQAEEEAKAAAAQAKADAEAAAAAP</sequence>
<dbReference type="PANTHER" id="PTHR12919">
    <property type="entry name" value="30S RIBOSOMAL PROTEIN S16"/>
    <property type="match status" value="1"/>
</dbReference>